<dbReference type="Proteomes" id="UP001232001">
    <property type="component" value="Chromosome"/>
</dbReference>
<evidence type="ECO:0000313" key="1">
    <source>
        <dbReference type="EMBL" id="WGH74584.1"/>
    </source>
</evidence>
<reference evidence="1 2" key="1">
    <citation type="submission" date="2023-04" db="EMBL/GenBank/DDBJ databases">
        <title>Tenacibaculum tangerinum sp. nov., isolated from sea tidal flat of South Korea.</title>
        <authorList>
            <person name="Lee S.H."/>
            <person name="Kim J.-J."/>
        </authorList>
    </citation>
    <scope>NUCLEOTIDE SEQUENCE [LARGE SCALE GENOMIC DNA]</scope>
    <source>
        <strain evidence="1 2">GRR-S3-23</strain>
    </source>
</reference>
<proteinExistence type="predicted"/>
<dbReference type="EMBL" id="CP122539">
    <property type="protein sequence ID" value="WGH74584.1"/>
    <property type="molecule type" value="Genomic_DNA"/>
</dbReference>
<sequence>MKQNKETLKQFFETGDKPTQQQYADLIDSYVDAQQPAGEANRRFVIDETGTVNIASEQQVPEYTLSPISGTNTVDLLKDGVSVSQIDLTPYLDNTNLARLVSGTVDANGLATFVREDNSTFTVDLSNLKDTVPQYQAGTNITIDNTDPQNPIVKTSDSFVNQVQSIETTLNNKLDVNGGGDQLTNVDAVTLNGKSDTDFLTTTGVQTVFGKKTFSVGQDFNGGLETRRITFQPSTTTSISSSNAGIELDVNNNFLFYTPFNISTNFAFNNNNLTAKRTYDLPDSDGEILLKNIADNTYLPIVGNTGGIDITAGDFVTINSQDKITLNGVAGVEFTSPANNIFTGNVIGNSSFFTKNMVVDPLGSKTNIAGSVFTVKKQSTETSTNVAEFISVDRQASATPGNTSTNSYALVAQIKNNSTVDDAGFTAANLTGSSYSTNNYNFLYGSLNTATAIGTGTGNFVASTVNRSKITGAAVVDYLRGSSSTTTVDNASATVNYMQGSHNSLVFTNGTVGDATVSYLDIDNGAATVTGDLAYIRAGNDPLPTVSGNAYFIKSESVLPSEFSGSLQTTQYKLSALNTAPSSSSDTGTEGEIRYTADYIYVCVAANTWKRTALSTW</sequence>
<keyword evidence="2" id="KW-1185">Reference proteome</keyword>
<accession>A0ABY8KZX4</accession>
<name>A0ABY8KZX4_9FLAO</name>
<dbReference type="RefSeq" id="WP_279650475.1">
    <property type="nucleotide sequence ID" value="NZ_CP122539.1"/>
</dbReference>
<organism evidence="1 2">
    <name type="scientific">Tenacibaculum tangerinum</name>
    <dbReference type="NCBI Taxonomy" id="3038772"/>
    <lineage>
        <taxon>Bacteria</taxon>
        <taxon>Pseudomonadati</taxon>
        <taxon>Bacteroidota</taxon>
        <taxon>Flavobacteriia</taxon>
        <taxon>Flavobacteriales</taxon>
        <taxon>Flavobacteriaceae</taxon>
        <taxon>Tenacibaculum</taxon>
    </lineage>
</organism>
<protein>
    <submittedName>
        <fullName evidence="1">Uncharacterized protein</fullName>
    </submittedName>
</protein>
<evidence type="ECO:0000313" key="2">
    <source>
        <dbReference type="Proteomes" id="UP001232001"/>
    </source>
</evidence>
<gene>
    <name evidence="1" type="ORF">P8625_10835</name>
</gene>